<evidence type="ECO:0000313" key="22">
    <source>
        <dbReference type="Proteomes" id="UP001152622"/>
    </source>
</evidence>
<dbReference type="Pfam" id="PF05964">
    <property type="entry name" value="FYRN"/>
    <property type="match status" value="1"/>
</dbReference>
<keyword evidence="3" id="KW-0489">Methyltransferase</keyword>
<dbReference type="EMBL" id="JAINUF010000019">
    <property type="protein sequence ID" value="KAJ8337048.1"/>
    <property type="molecule type" value="Genomic_DNA"/>
</dbReference>
<feature type="compositionally biased region" description="Basic and acidic residues" evidence="17">
    <location>
        <begin position="13"/>
        <end position="29"/>
    </location>
</feature>
<comment type="caution">
    <text evidence="21">The sequence shown here is derived from an EMBL/GenBank/DDBJ whole genome shotgun (WGS) entry which is preliminary data.</text>
</comment>
<dbReference type="PROSITE" id="PS51542">
    <property type="entry name" value="FYRN"/>
    <property type="match status" value="1"/>
</dbReference>
<dbReference type="FunFam" id="3.30.160.360:FF:000001">
    <property type="entry name" value="Histone-lysine N-methyltransferase"/>
    <property type="match status" value="1"/>
</dbReference>
<feature type="compositionally biased region" description="Polar residues" evidence="17">
    <location>
        <begin position="681"/>
        <end position="691"/>
    </location>
</feature>
<dbReference type="Gene3D" id="3.30.160.360">
    <property type="match status" value="1"/>
</dbReference>
<dbReference type="SMART" id="SM00542">
    <property type="entry name" value="FYRC"/>
    <property type="match status" value="1"/>
</dbReference>
<keyword evidence="13" id="KW-0804">Transcription</keyword>
<dbReference type="GO" id="GO:0044666">
    <property type="term" value="C:MLL3/4 complex"/>
    <property type="evidence" value="ECO:0007669"/>
    <property type="project" value="TreeGrafter"/>
</dbReference>
<evidence type="ECO:0000256" key="8">
    <source>
        <dbReference type="ARBA" id="ARBA00022771"/>
    </source>
</evidence>
<feature type="compositionally biased region" description="Polar residues" evidence="17">
    <location>
        <begin position="704"/>
        <end position="718"/>
    </location>
</feature>
<keyword evidence="11" id="KW-0805">Transcription regulation</keyword>
<dbReference type="FunFam" id="3.30.40.10:FF:000002">
    <property type="entry name" value="Histone-lysine N-methyltransferase"/>
    <property type="match status" value="1"/>
</dbReference>
<keyword evidence="9" id="KW-0862">Zinc</keyword>
<dbReference type="PROSITE" id="PS51805">
    <property type="entry name" value="EPHD"/>
    <property type="match status" value="1"/>
</dbReference>
<feature type="compositionally biased region" description="Low complexity" evidence="17">
    <location>
        <begin position="30"/>
        <end position="42"/>
    </location>
</feature>
<gene>
    <name evidence="21" type="ORF">SKAU_G00382680</name>
</gene>
<evidence type="ECO:0000256" key="15">
    <source>
        <dbReference type="ARBA" id="ARBA00023620"/>
    </source>
</evidence>
<feature type="domain" description="PHD-type" evidence="20">
    <location>
        <begin position="374"/>
        <end position="482"/>
    </location>
</feature>
<dbReference type="PANTHER" id="PTHR45888">
    <property type="entry name" value="HL01030P-RELATED"/>
    <property type="match status" value="1"/>
</dbReference>
<evidence type="ECO:0000256" key="1">
    <source>
        <dbReference type="ARBA" id="ARBA00004123"/>
    </source>
</evidence>
<dbReference type="CDD" id="cd19171">
    <property type="entry name" value="SET_KMT2C_2D"/>
    <property type="match status" value="1"/>
</dbReference>
<dbReference type="GO" id="GO:0140945">
    <property type="term" value="F:histone H3K4 monomethyltransferase activity"/>
    <property type="evidence" value="ECO:0007669"/>
    <property type="project" value="UniProtKB-EC"/>
</dbReference>
<dbReference type="PANTHER" id="PTHR45888:SF1">
    <property type="entry name" value="HISTONE-LYSINE N-METHYLTRANSFERASE 2C"/>
    <property type="match status" value="1"/>
</dbReference>
<dbReference type="GO" id="GO:0008270">
    <property type="term" value="F:zinc ion binding"/>
    <property type="evidence" value="ECO:0007669"/>
    <property type="project" value="UniProtKB-KW"/>
</dbReference>
<keyword evidence="8" id="KW-0863">Zinc-finger</keyword>
<dbReference type="Pfam" id="PF00856">
    <property type="entry name" value="SET"/>
    <property type="match status" value="1"/>
</dbReference>
<organism evidence="21 22">
    <name type="scientific">Synaphobranchus kaupii</name>
    <name type="common">Kaup's arrowtooth eel</name>
    <dbReference type="NCBI Taxonomy" id="118154"/>
    <lineage>
        <taxon>Eukaryota</taxon>
        <taxon>Metazoa</taxon>
        <taxon>Chordata</taxon>
        <taxon>Craniata</taxon>
        <taxon>Vertebrata</taxon>
        <taxon>Euteleostomi</taxon>
        <taxon>Actinopterygii</taxon>
        <taxon>Neopterygii</taxon>
        <taxon>Teleostei</taxon>
        <taxon>Anguilliformes</taxon>
        <taxon>Synaphobranchidae</taxon>
        <taxon>Synaphobranchus</taxon>
    </lineage>
</organism>
<keyword evidence="14" id="KW-0539">Nucleus</keyword>
<keyword evidence="5" id="KW-0949">S-adenosyl-L-methionine</keyword>
<evidence type="ECO:0000256" key="12">
    <source>
        <dbReference type="ARBA" id="ARBA00023159"/>
    </source>
</evidence>
<evidence type="ECO:0000256" key="11">
    <source>
        <dbReference type="ARBA" id="ARBA00023015"/>
    </source>
</evidence>
<dbReference type="Proteomes" id="UP001152622">
    <property type="component" value="Chromosome 19"/>
</dbReference>
<dbReference type="InterPro" id="IPR003889">
    <property type="entry name" value="FYrich_C"/>
</dbReference>
<dbReference type="InterPro" id="IPR003888">
    <property type="entry name" value="FYrich_N"/>
</dbReference>
<feature type="compositionally biased region" description="Pro residues" evidence="17">
    <location>
        <begin position="59"/>
        <end position="69"/>
    </location>
</feature>
<keyword evidence="10" id="KW-0156">Chromatin regulator</keyword>
<feature type="domain" description="SET" evidence="18">
    <location>
        <begin position="747"/>
        <end position="863"/>
    </location>
</feature>
<dbReference type="Pfam" id="PF05965">
    <property type="entry name" value="FYRC"/>
    <property type="match status" value="1"/>
</dbReference>
<name>A0A9Q1ICS7_SYNKA</name>
<dbReference type="PROSITE" id="PS50280">
    <property type="entry name" value="SET"/>
    <property type="match status" value="1"/>
</dbReference>
<reference evidence="21" key="1">
    <citation type="journal article" date="2023" name="Science">
        <title>Genome structures resolve the early diversification of teleost fishes.</title>
        <authorList>
            <person name="Parey E."/>
            <person name="Louis A."/>
            <person name="Montfort J."/>
            <person name="Bouchez O."/>
            <person name="Roques C."/>
            <person name="Iampietro C."/>
            <person name="Lluch J."/>
            <person name="Castinel A."/>
            <person name="Donnadieu C."/>
            <person name="Desvignes T."/>
            <person name="Floi Bucao C."/>
            <person name="Jouanno E."/>
            <person name="Wen M."/>
            <person name="Mejri S."/>
            <person name="Dirks R."/>
            <person name="Jansen H."/>
            <person name="Henkel C."/>
            <person name="Chen W.J."/>
            <person name="Zahm M."/>
            <person name="Cabau C."/>
            <person name="Klopp C."/>
            <person name="Thompson A.W."/>
            <person name="Robinson-Rechavi M."/>
            <person name="Braasch I."/>
            <person name="Lecointre G."/>
            <person name="Bobe J."/>
            <person name="Postlethwait J.H."/>
            <person name="Berthelot C."/>
            <person name="Roest Crollius H."/>
            <person name="Guiguen Y."/>
        </authorList>
    </citation>
    <scope>NUCLEOTIDE SEQUENCE</scope>
    <source>
        <strain evidence="21">WJC10195</strain>
    </source>
</reference>
<accession>A0A9Q1ICS7</accession>
<evidence type="ECO:0000256" key="13">
    <source>
        <dbReference type="ARBA" id="ARBA00023163"/>
    </source>
</evidence>
<keyword evidence="4" id="KW-0808">Transferase</keyword>
<feature type="domain" description="Post-SET" evidence="19">
    <location>
        <begin position="871"/>
        <end position="887"/>
    </location>
</feature>
<dbReference type="SMART" id="SM00317">
    <property type="entry name" value="SET"/>
    <property type="match status" value="1"/>
</dbReference>
<dbReference type="InterPro" id="IPR034732">
    <property type="entry name" value="EPHD"/>
</dbReference>
<evidence type="ECO:0000256" key="9">
    <source>
        <dbReference type="ARBA" id="ARBA00022833"/>
    </source>
</evidence>
<evidence type="ECO:0000256" key="10">
    <source>
        <dbReference type="ARBA" id="ARBA00022853"/>
    </source>
</evidence>
<comment type="catalytic activity">
    <reaction evidence="16">
        <text>L-lysyl(4)-[histone H3] + S-adenosyl-L-methionine = N(6)-methyl-L-lysyl(4)-[histone H3] + S-adenosyl-L-homocysteine + H(+)</text>
        <dbReference type="Rhea" id="RHEA:60264"/>
        <dbReference type="Rhea" id="RHEA-COMP:15543"/>
        <dbReference type="Rhea" id="RHEA-COMP:15547"/>
        <dbReference type="ChEBI" id="CHEBI:15378"/>
        <dbReference type="ChEBI" id="CHEBI:29969"/>
        <dbReference type="ChEBI" id="CHEBI:57856"/>
        <dbReference type="ChEBI" id="CHEBI:59789"/>
        <dbReference type="ChEBI" id="CHEBI:61929"/>
        <dbReference type="EC" id="2.1.1.364"/>
    </reaction>
    <physiologicalReaction direction="left-to-right" evidence="16">
        <dbReference type="Rhea" id="RHEA:60265"/>
    </physiologicalReaction>
</comment>
<feature type="region of interest" description="Disordered" evidence="17">
    <location>
        <begin position="1"/>
        <end position="76"/>
    </location>
</feature>
<evidence type="ECO:0000256" key="5">
    <source>
        <dbReference type="ARBA" id="ARBA00022691"/>
    </source>
</evidence>
<keyword evidence="12" id="KW-0010">Activator</keyword>
<evidence type="ECO:0000256" key="16">
    <source>
        <dbReference type="ARBA" id="ARBA00049353"/>
    </source>
</evidence>
<evidence type="ECO:0000259" key="18">
    <source>
        <dbReference type="PROSITE" id="PS50280"/>
    </source>
</evidence>
<evidence type="ECO:0000256" key="14">
    <source>
        <dbReference type="ARBA" id="ARBA00023242"/>
    </source>
</evidence>
<dbReference type="InterPro" id="IPR046341">
    <property type="entry name" value="SET_dom_sf"/>
</dbReference>
<sequence>MFLRPSPTPPHNNQEELRGQEHCDDRDTPDSFVPSSSPESVVGMEISRYPDLSLVKAEPPSPAPSPVIPMLPSSIGKGSEVRQRDVKMEPPNTFFGSQFGHAPNGSKTGLVSIAITLNPAAAENINGVMAAMADLLYMKTPCNYEVTNAPDRGPPAPMFRGPGVGPQGMVRFMRPAGPPGTLHFPPVSTGPAMVRGDHPTGPRPQWCCHCKVVVLGNGVRKPIKDLRCNKTDSSQVQGRSEGDMVFCSHNCLVLHSSATQSKTPDKKEVVALLPSSTFKENPSKALHQYSNNMSALDVHSLSQLQPKPSPPSTPPIAFPSAAFETGKAEAKPDALKVTVKLKPRPRAVHNADEGRPHGKKWKGLRWRKWSVQIVRKCCFCHEEGDGVTDGPARLLNLDLDLWVHLNCALWSTEVYETQAGALINVELALRRGLTVRCTYCQRMGATSGCHRLRCANVYHFTCALRAQCTFFKDKTMLCHQHRPRGGAQGQELRYFAVFRRVYVQRDEVRQLASVVRRPERDHTFRVGSLIFHAVGQLVPEQMPAFHGPTAIFPAGYEASRIYWSMRHGNRRCRYLCSIDERDDLPEFSIRVLEQGYEDVLFTDSTPKGVWDKVLGPVAERKSESGTLKLFPIYLKGEDLFGLTVSAVTRIAESLPGVEACENYTFRYGRNPLMELPLAVNPTGSARSQPKTRSPVKRFVLRPRTLTSSGSTRSPQNASGGELGTPYSKQFVHSKSSQYRRLKSEWKTNVFLARSRIQGLGLYAARDIEKYTMVIEYIGTVIRNEVANRKEKMYESQNRSAYMFRVDSEHVIDATLTGGPARYINHSCAPNCVAEVVTFERGHRIIITSNRKIQKGEELCYDYKFDLEDDQHKFPCHCGAVNCRKWMN</sequence>
<dbReference type="InterPro" id="IPR001214">
    <property type="entry name" value="SET_dom"/>
</dbReference>
<evidence type="ECO:0000259" key="20">
    <source>
        <dbReference type="PROSITE" id="PS51805"/>
    </source>
</evidence>
<dbReference type="Pfam" id="PF13771">
    <property type="entry name" value="zf-HC5HC2H"/>
    <property type="match status" value="1"/>
</dbReference>
<keyword evidence="6" id="KW-0479">Metal-binding</keyword>
<keyword evidence="7" id="KW-0677">Repeat</keyword>
<protein>
    <recommendedName>
        <fullName evidence="15">[histone H3]-lysine(4) N-methyltransferase</fullName>
        <ecNumber evidence="15">2.1.1.364</ecNumber>
    </recommendedName>
</protein>
<keyword evidence="2" id="KW-0597">Phosphoprotein</keyword>
<dbReference type="SUPFAM" id="SSF82199">
    <property type="entry name" value="SET domain"/>
    <property type="match status" value="1"/>
</dbReference>
<comment type="subcellular location">
    <subcellularLocation>
        <location evidence="1">Nucleus</location>
    </subcellularLocation>
</comment>
<dbReference type="GO" id="GO:0032259">
    <property type="term" value="P:methylation"/>
    <property type="evidence" value="ECO:0007669"/>
    <property type="project" value="UniProtKB-KW"/>
</dbReference>
<evidence type="ECO:0000313" key="21">
    <source>
        <dbReference type="EMBL" id="KAJ8337048.1"/>
    </source>
</evidence>
<dbReference type="AlphaFoldDB" id="A0A9Q1ICS7"/>
<dbReference type="Gene3D" id="3.30.40.10">
    <property type="entry name" value="Zinc/RING finger domain, C3HC4 (zinc finger)"/>
    <property type="match status" value="1"/>
</dbReference>
<dbReference type="PROSITE" id="PS51543">
    <property type="entry name" value="FYRC"/>
    <property type="match status" value="1"/>
</dbReference>
<evidence type="ECO:0000256" key="3">
    <source>
        <dbReference type="ARBA" id="ARBA00022603"/>
    </source>
</evidence>
<dbReference type="SMART" id="SM00541">
    <property type="entry name" value="FYRN"/>
    <property type="match status" value="1"/>
</dbReference>
<evidence type="ECO:0000256" key="7">
    <source>
        <dbReference type="ARBA" id="ARBA00022737"/>
    </source>
</evidence>
<evidence type="ECO:0000256" key="2">
    <source>
        <dbReference type="ARBA" id="ARBA00022553"/>
    </source>
</evidence>
<dbReference type="FunFam" id="2.170.270.10:FF:000003">
    <property type="entry name" value="Histone-lysine N-methyltransferase"/>
    <property type="match status" value="1"/>
</dbReference>
<dbReference type="OrthoDB" id="308383at2759"/>
<feature type="region of interest" description="Disordered" evidence="17">
    <location>
        <begin position="679"/>
        <end position="727"/>
    </location>
</feature>
<evidence type="ECO:0000256" key="6">
    <source>
        <dbReference type="ARBA" id="ARBA00022723"/>
    </source>
</evidence>
<dbReference type="PROSITE" id="PS50868">
    <property type="entry name" value="POST_SET"/>
    <property type="match status" value="1"/>
</dbReference>
<dbReference type="GO" id="GO:0045944">
    <property type="term" value="P:positive regulation of transcription by RNA polymerase II"/>
    <property type="evidence" value="ECO:0007669"/>
    <property type="project" value="TreeGrafter"/>
</dbReference>
<feature type="compositionally biased region" description="Pro residues" evidence="17">
    <location>
        <begin position="1"/>
        <end position="10"/>
    </location>
</feature>
<dbReference type="Gene3D" id="2.170.270.10">
    <property type="entry name" value="SET domain"/>
    <property type="match status" value="1"/>
</dbReference>
<dbReference type="GO" id="GO:0003713">
    <property type="term" value="F:transcription coactivator activity"/>
    <property type="evidence" value="ECO:0007669"/>
    <property type="project" value="TreeGrafter"/>
</dbReference>
<dbReference type="InterPro" id="IPR003616">
    <property type="entry name" value="Post-SET_dom"/>
</dbReference>
<proteinExistence type="predicted"/>
<evidence type="ECO:0000256" key="4">
    <source>
        <dbReference type="ARBA" id="ARBA00022679"/>
    </source>
</evidence>
<dbReference type="SMART" id="SM00508">
    <property type="entry name" value="PostSET"/>
    <property type="match status" value="1"/>
</dbReference>
<keyword evidence="22" id="KW-1185">Reference proteome</keyword>
<evidence type="ECO:0000256" key="17">
    <source>
        <dbReference type="SAM" id="MobiDB-lite"/>
    </source>
</evidence>
<dbReference type="InterPro" id="IPR013083">
    <property type="entry name" value="Znf_RING/FYVE/PHD"/>
</dbReference>
<evidence type="ECO:0000259" key="19">
    <source>
        <dbReference type="PROSITE" id="PS50868"/>
    </source>
</evidence>
<dbReference type="EC" id="2.1.1.364" evidence="15"/>